<dbReference type="EMBL" id="QRZF01000027">
    <property type="protein sequence ID" value="RGV47851.1"/>
    <property type="molecule type" value="Genomic_DNA"/>
</dbReference>
<feature type="signal peptide" evidence="1">
    <location>
        <begin position="1"/>
        <end position="20"/>
    </location>
</feature>
<accession>A0A412XRV0</accession>
<proteinExistence type="predicted"/>
<organism evidence="2 3">
    <name type="scientific">Bacteroides intestinalis</name>
    <dbReference type="NCBI Taxonomy" id="329854"/>
    <lineage>
        <taxon>Bacteria</taxon>
        <taxon>Pseudomonadati</taxon>
        <taxon>Bacteroidota</taxon>
        <taxon>Bacteroidia</taxon>
        <taxon>Bacteroidales</taxon>
        <taxon>Bacteroidaceae</taxon>
        <taxon>Bacteroides</taxon>
    </lineage>
</organism>
<gene>
    <name evidence="2" type="ORF">DWW10_23385</name>
</gene>
<keyword evidence="1" id="KW-0732">Signal</keyword>
<dbReference type="Proteomes" id="UP000283850">
    <property type="component" value="Unassembled WGS sequence"/>
</dbReference>
<reference evidence="2 3" key="1">
    <citation type="submission" date="2018-08" db="EMBL/GenBank/DDBJ databases">
        <title>A genome reference for cultivated species of the human gut microbiota.</title>
        <authorList>
            <person name="Zou Y."/>
            <person name="Xue W."/>
            <person name="Luo G."/>
        </authorList>
    </citation>
    <scope>NUCLEOTIDE SEQUENCE [LARGE SCALE GENOMIC DNA]</scope>
    <source>
        <strain evidence="2 3">AF14-32</strain>
    </source>
</reference>
<dbReference type="AlphaFoldDB" id="A0A412XRV0"/>
<dbReference type="Pfam" id="PF13149">
    <property type="entry name" value="Mfa_like_1"/>
    <property type="match status" value="1"/>
</dbReference>
<dbReference type="PROSITE" id="PS51257">
    <property type="entry name" value="PROKAR_LIPOPROTEIN"/>
    <property type="match status" value="1"/>
</dbReference>
<dbReference type="RefSeq" id="WP_022392231.1">
    <property type="nucleotide sequence ID" value="NZ_QRZF01000027.1"/>
</dbReference>
<evidence type="ECO:0000313" key="3">
    <source>
        <dbReference type="Proteomes" id="UP000283850"/>
    </source>
</evidence>
<name>A0A412XRV0_9BACE</name>
<comment type="caution">
    <text evidence="2">The sequence shown here is derived from an EMBL/GenBank/DDBJ whole genome shotgun (WGS) entry which is preliminary data.</text>
</comment>
<evidence type="ECO:0000313" key="2">
    <source>
        <dbReference type="EMBL" id="RGV47851.1"/>
    </source>
</evidence>
<protein>
    <recommendedName>
        <fullName evidence="4">Fimbrillin family protein</fullName>
    </recommendedName>
</protein>
<feature type="chain" id="PRO_5019469486" description="Fimbrillin family protein" evidence="1">
    <location>
        <begin position="21"/>
        <end position="333"/>
    </location>
</feature>
<dbReference type="InterPro" id="IPR025049">
    <property type="entry name" value="Mfa-like_1"/>
</dbReference>
<sequence length="333" mass="34186">MKTKLSLALLTMLIAAGCSESDQSNLPDSPVNAVPIRIGQSVNAVSRAVAENGTSVTATILRCDGDTPSDWSGFTKVDKNVIDGSKQLIARASVSAASFVVGTTQEISLNQELYYHTDNSTNSFVAGVSPAGQVADAGTAVAFSQKDGTQDVMYAPAITVGNGSSAASSRNLTFAHKTTQLNFEIRLEKVSGGGEWNGKRVALKSIAMKDVAVPEAVDAADGTVTWSSAATLAVPGITETVIAEAATAAGSPIMIKAGDKVVVDVAIVVGGDTKVFNNVPVMNGDSHLTTVTGKSHKITLTMKEPATADDAVKITTTATVTPWVVGDSGTAEL</sequence>
<evidence type="ECO:0008006" key="4">
    <source>
        <dbReference type="Google" id="ProtNLM"/>
    </source>
</evidence>
<evidence type="ECO:0000256" key="1">
    <source>
        <dbReference type="SAM" id="SignalP"/>
    </source>
</evidence>